<dbReference type="Pfam" id="PF00106">
    <property type="entry name" value="adh_short"/>
    <property type="match status" value="1"/>
</dbReference>
<dbReference type="PANTHER" id="PTHR43669:SF3">
    <property type="entry name" value="ALCOHOL DEHYDROGENASE, PUTATIVE (AFU_ORTHOLOGUE AFUA_3G03445)-RELATED"/>
    <property type="match status" value="1"/>
</dbReference>
<keyword evidence="4" id="KW-1185">Reference proteome</keyword>
<comment type="similarity">
    <text evidence="1">Belongs to the short-chain dehydrogenases/reductases (SDR) family.</text>
</comment>
<proteinExistence type="inferred from homology"/>
<dbReference type="SUPFAM" id="SSF51735">
    <property type="entry name" value="NAD(P)-binding Rossmann-fold domains"/>
    <property type="match status" value="1"/>
</dbReference>
<dbReference type="InterPro" id="IPR036291">
    <property type="entry name" value="NAD(P)-bd_dom_sf"/>
</dbReference>
<gene>
    <name evidence="3" type="ORF">BU23DRAFT_547544</name>
</gene>
<dbReference type="Proteomes" id="UP000800036">
    <property type="component" value="Unassembled WGS sequence"/>
</dbReference>
<sequence length="231" mass="25202">MSPTRTIVAFGSGPGIGNHTVAEFVSHGFNHVILLARNEQRLENEDAAFVSKASSNVKVDTLRLDLSDTTSIPGVLKKIDELTEGEDLEVVFFNAARINQSGVLEVAVEEIHEDFKTTTLALYVVAQWAVPRLQQLKQSKPSSKPSLLVTNSHLPWAPVPELLSLSLVKAAQRNMVQSFNQAFAESGVHAGLISVEGVVAPENKNLNPKNIAEKTYAFYEAAEGLDIRIQE</sequence>
<keyword evidence="2" id="KW-0560">Oxidoreductase</keyword>
<protein>
    <submittedName>
        <fullName evidence="3">NAD(P)-binding protein</fullName>
    </submittedName>
</protein>
<dbReference type="OrthoDB" id="5336600at2759"/>
<dbReference type="AlphaFoldDB" id="A0A6A5UKY0"/>
<evidence type="ECO:0000256" key="1">
    <source>
        <dbReference type="ARBA" id="ARBA00006484"/>
    </source>
</evidence>
<dbReference type="GO" id="GO:0016491">
    <property type="term" value="F:oxidoreductase activity"/>
    <property type="evidence" value="ECO:0007669"/>
    <property type="project" value="UniProtKB-KW"/>
</dbReference>
<evidence type="ECO:0000313" key="4">
    <source>
        <dbReference type="Proteomes" id="UP000800036"/>
    </source>
</evidence>
<dbReference type="EMBL" id="ML976788">
    <property type="protein sequence ID" value="KAF1964442.1"/>
    <property type="molecule type" value="Genomic_DNA"/>
</dbReference>
<accession>A0A6A5UKY0</accession>
<name>A0A6A5UKY0_9PLEO</name>
<dbReference type="Gene3D" id="3.40.50.720">
    <property type="entry name" value="NAD(P)-binding Rossmann-like Domain"/>
    <property type="match status" value="1"/>
</dbReference>
<dbReference type="PANTHER" id="PTHR43669">
    <property type="entry name" value="5-KETO-D-GLUCONATE 5-REDUCTASE"/>
    <property type="match status" value="1"/>
</dbReference>
<organism evidence="3 4">
    <name type="scientific">Bimuria novae-zelandiae CBS 107.79</name>
    <dbReference type="NCBI Taxonomy" id="1447943"/>
    <lineage>
        <taxon>Eukaryota</taxon>
        <taxon>Fungi</taxon>
        <taxon>Dikarya</taxon>
        <taxon>Ascomycota</taxon>
        <taxon>Pezizomycotina</taxon>
        <taxon>Dothideomycetes</taxon>
        <taxon>Pleosporomycetidae</taxon>
        <taxon>Pleosporales</taxon>
        <taxon>Massarineae</taxon>
        <taxon>Didymosphaeriaceae</taxon>
        <taxon>Bimuria</taxon>
    </lineage>
</organism>
<evidence type="ECO:0000256" key="2">
    <source>
        <dbReference type="ARBA" id="ARBA00023002"/>
    </source>
</evidence>
<evidence type="ECO:0000313" key="3">
    <source>
        <dbReference type="EMBL" id="KAF1964442.1"/>
    </source>
</evidence>
<dbReference type="InterPro" id="IPR002347">
    <property type="entry name" value="SDR_fam"/>
</dbReference>
<reference evidence="3" key="1">
    <citation type="journal article" date="2020" name="Stud. Mycol.">
        <title>101 Dothideomycetes genomes: a test case for predicting lifestyles and emergence of pathogens.</title>
        <authorList>
            <person name="Haridas S."/>
            <person name="Albert R."/>
            <person name="Binder M."/>
            <person name="Bloem J."/>
            <person name="Labutti K."/>
            <person name="Salamov A."/>
            <person name="Andreopoulos B."/>
            <person name="Baker S."/>
            <person name="Barry K."/>
            <person name="Bills G."/>
            <person name="Bluhm B."/>
            <person name="Cannon C."/>
            <person name="Castanera R."/>
            <person name="Culley D."/>
            <person name="Daum C."/>
            <person name="Ezra D."/>
            <person name="Gonzalez J."/>
            <person name="Henrissat B."/>
            <person name="Kuo A."/>
            <person name="Liang C."/>
            <person name="Lipzen A."/>
            <person name="Lutzoni F."/>
            <person name="Magnuson J."/>
            <person name="Mondo S."/>
            <person name="Nolan M."/>
            <person name="Ohm R."/>
            <person name="Pangilinan J."/>
            <person name="Park H.-J."/>
            <person name="Ramirez L."/>
            <person name="Alfaro M."/>
            <person name="Sun H."/>
            <person name="Tritt A."/>
            <person name="Yoshinaga Y."/>
            <person name="Zwiers L.-H."/>
            <person name="Turgeon B."/>
            <person name="Goodwin S."/>
            <person name="Spatafora J."/>
            <person name="Crous P."/>
            <person name="Grigoriev I."/>
        </authorList>
    </citation>
    <scope>NUCLEOTIDE SEQUENCE</scope>
    <source>
        <strain evidence="3">CBS 107.79</strain>
    </source>
</reference>